<dbReference type="EMBL" id="JAAVLW010000005">
    <property type="protein sequence ID" value="NOJ48428.1"/>
    <property type="molecule type" value="Genomic_DNA"/>
</dbReference>
<dbReference type="InterPro" id="IPR036390">
    <property type="entry name" value="WH_DNA-bd_sf"/>
</dbReference>
<dbReference type="InterPro" id="IPR036388">
    <property type="entry name" value="WH-like_DNA-bd_sf"/>
</dbReference>
<dbReference type="SUPFAM" id="SSF46785">
    <property type="entry name" value="Winged helix' DNA-binding domain"/>
    <property type="match status" value="1"/>
</dbReference>
<gene>
    <name evidence="2" type="ORF">HCN50_19595</name>
</gene>
<accession>A0A7Y4H6S6</accession>
<evidence type="ECO:0000313" key="2">
    <source>
        <dbReference type="EMBL" id="NOJ48428.1"/>
    </source>
</evidence>
<dbReference type="AlphaFoldDB" id="A0A7Y4H6S6"/>
<keyword evidence="2" id="KW-0238">DNA-binding</keyword>
<dbReference type="Pfam" id="PF13463">
    <property type="entry name" value="HTH_27"/>
    <property type="match status" value="1"/>
</dbReference>
<keyword evidence="3" id="KW-1185">Reference proteome</keyword>
<sequence length="124" mass="13489">MAIPSLWPDALSNARVCTVGAANRNIRRVTRSGEVALREACILFALYHCKGRVDIRRIERLTSINAAAVFYTADGLAIKGYVTTDRDDKHVNVIITDSGRALLERCWHPLAQQVSASPAAGTAP</sequence>
<feature type="domain" description="HTH marR-type" evidence="1">
    <location>
        <begin position="38"/>
        <end position="99"/>
    </location>
</feature>
<evidence type="ECO:0000313" key="3">
    <source>
        <dbReference type="Proteomes" id="UP000528734"/>
    </source>
</evidence>
<dbReference type="InterPro" id="IPR000835">
    <property type="entry name" value="HTH_MarR-typ"/>
</dbReference>
<dbReference type="Proteomes" id="UP000528734">
    <property type="component" value="Unassembled WGS sequence"/>
</dbReference>
<dbReference type="GO" id="GO:0003700">
    <property type="term" value="F:DNA-binding transcription factor activity"/>
    <property type="evidence" value="ECO:0007669"/>
    <property type="project" value="InterPro"/>
</dbReference>
<dbReference type="Gene3D" id="1.10.10.10">
    <property type="entry name" value="Winged helix-like DNA-binding domain superfamily/Winged helix DNA-binding domain"/>
    <property type="match status" value="1"/>
</dbReference>
<reference evidence="2 3" key="1">
    <citation type="submission" date="2020-03" db="EMBL/GenBank/DDBJ databases">
        <title>Bradyrhizobium diversity isolated from nodules of Muelleranthus trifoliolatus.</title>
        <authorList>
            <person name="Klepa M."/>
            <person name="Helene L."/>
            <person name="Hungria M."/>
        </authorList>
    </citation>
    <scope>NUCLEOTIDE SEQUENCE [LARGE SCALE GENOMIC DNA]</scope>
    <source>
        <strain evidence="2 3">WSM 1744</strain>
    </source>
</reference>
<evidence type="ECO:0000259" key="1">
    <source>
        <dbReference type="Pfam" id="PF13463"/>
    </source>
</evidence>
<protein>
    <submittedName>
        <fullName evidence="2">Winged helix DNA-binding protein</fullName>
    </submittedName>
</protein>
<name>A0A7Y4H6S6_9BRAD</name>
<proteinExistence type="predicted"/>
<dbReference type="RefSeq" id="WP_171711275.1">
    <property type="nucleotide sequence ID" value="NZ_JAAVLW010000005.1"/>
</dbReference>
<organism evidence="2 3">
    <name type="scientific">Bradyrhizobium archetypum</name>
    <dbReference type="NCBI Taxonomy" id="2721160"/>
    <lineage>
        <taxon>Bacteria</taxon>
        <taxon>Pseudomonadati</taxon>
        <taxon>Pseudomonadota</taxon>
        <taxon>Alphaproteobacteria</taxon>
        <taxon>Hyphomicrobiales</taxon>
        <taxon>Nitrobacteraceae</taxon>
        <taxon>Bradyrhizobium</taxon>
    </lineage>
</organism>
<dbReference type="GO" id="GO:0003677">
    <property type="term" value="F:DNA binding"/>
    <property type="evidence" value="ECO:0007669"/>
    <property type="project" value="UniProtKB-KW"/>
</dbReference>
<comment type="caution">
    <text evidence="2">The sequence shown here is derived from an EMBL/GenBank/DDBJ whole genome shotgun (WGS) entry which is preliminary data.</text>
</comment>